<dbReference type="Proteomes" id="UP001594351">
    <property type="component" value="Unassembled WGS sequence"/>
</dbReference>
<name>A0ABV6Z0T5_UNCC1</name>
<sequence>MMNIAASGNAGIPAGKPSHKSWYFRGYLPHLDQPGLIQTNPPFSPFDPVPENGDQVLVHDMNKMSLQAYS</sequence>
<accession>A0ABV6Z0T5</accession>
<protein>
    <submittedName>
        <fullName evidence="1">Uncharacterized protein</fullName>
    </submittedName>
</protein>
<gene>
    <name evidence="1" type="ORF">ACFL27_17250</name>
</gene>
<reference evidence="1 2" key="1">
    <citation type="submission" date="2024-09" db="EMBL/GenBank/DDBJ databases">
        <title>Laminarin stimulates single cell rates of sulfate reduction while oxygen inhibits transcriptomic activity in coastal marine sediment.</title>
        <authorList>
            <person name="Lindsay M."/>
            <person name="Orcutt B."/>
            <person name="Emerson D."/>
            <person name="Stepanauskas R."/>
            <person name="D'Angelo T."/>
        </authorList>
    </citation>
    <scope>NUCLEOTIDE SEQUENCE [LARGE SCALE GENOMIC DNA]</scope>
    <source>
        <strain evidence="1">SAG AM-311-K15</strain>
    </source>
</reference>
<proteinExistence type="predicted"/>
<organism evidence="1 2">
    <name type="scientific">candidate division CSSED10-310 bacterium</name>
    <dbReference type="NCBI Taxonomy" id="2855610"/>
    <lineage>
        <taxon>Bacteria</taxon>
        <taxon>Bacteria division CSSED10-310</taxon>
    </lineage>
</organism>
<keyword evidence="2" id="KW-1185">Reference proteome</keyword>
<dbReference type="EMBL" id="JBHPBY010000244">
    <property type="protein sequence ID" value="MFC1851941.1"/>
    <property type="molecule type" value="Genomic_DNA"/>
</dbReference>
<evidence type="ECO:0000313" key="1">
    <source>
        <dbReference type="EMBL" id="MFC1851941.1"/>
    </source>
</evidence>
<comment type="caution">
    <text evidence="1">The sequence shown here is derived from an EMBL/GenBank/DDBJ whole genome shotgun (WGS) entry which is preliminary data.</text>
</comment>
<evidence type="ECO:0000313" key="2">
    <source>
        <dbReference type="Proteomes" id="UP001594351"/>
    </source>
</evidence>